<proteinExistence type="predicted"/>
<comment type="caution">
    <text evidence="1">The sequence shown here is derived from an EMBL/GenBank/DDBJ whole genome shotgun (WGS) entry which is preliminary data.</text>
</comment>
<dbReference type="EMBL" id="PTIX01000017">
    <property type="protein sequence ID" value="PPK64883.1"/>
    <property type="molecule type" value="Genomic_DNA"/>
</dbReference>
<evidence type="ECO:0000313" key="1">
    <source>
        <dbReference type="EMBL" id="PPK64883.1"/>
    </source>
</evidence>
<protein>
    <submittedName>
        <fullName evidence="1">Uncharacterized protein</fullName>
    </submittedName>
</protein>
<organism evidence="1 2">
    <name type="scientific">Actinokineospora auranticolor</name>
    <dbReference type="NCBI Taxonomy" id="155976"/>
    <lineage>
        <taxon>Bacteria</taxon>
        <taxon>Bacillati</taxon>
        <taxon>Actinomycetota</taxon>
        <taxon>Actinomycetes</taxon>
        <taxon>Pseudonocardiales</taxon>
        <taxon>Pseudonocardiaceae</taxon>
        <taxon>Actinokineospora</taxon>
    </lineage>
</organism>
<evidence type="ECO:0000313" key="2">
    <source>
        <dbReference type="Proteomes" id="UP000239203"/>
    </source>
</evidence>
<dbReference type="Proteomes" id="UP000239203">
    <property type="component" value="Unassembled WGS sequence"/>
</dbReference>
<dbReference type="AlphaFoldDB" id="A0A2S6GI68"/>
<gene>
    <name evidence="1" type="ORF">CLV40_117122</name>
</gene>
<dbReference type="PROSITE" id="PS51257">
    <property type="entry name" value="PROKAR_LIPOPROTEIN"/>
    <property type="match status" value="1"/>
</dbReference>
<reference evidence="1 2" key="1">
    <citation type="submission" date="2018-02" db="EMBL/GenBank/DDBJ databases">
        <title>Genomic Encyclopedia of Archaeal and Bacterial Type Strains, Phase II (KMG-II): from individual species to whole genera.</title>
        <authorList>
            <person name="Goeker M."/>
        </authorList>
    </citation>
    <scope>NUCLEOTIDE SEQUENCE [LARGE SCALE GENOMIC DNA]</scope>
    <source>
        <strain evidence="1 2">YU 961-1</strain>
    </source>
</reference>
<dbReference type="OrthoDB" id="4310322at2"/>
<keyword evidence="2" id="KW-1185">Reference proteome</keyword>
<name>A0A2S6GI68_9PSEU</name>
<dbReference type="RefSeq" id="WP_146108251.1">
    <property type="nucleotide sequence ID" value="NZ_CP154825.1"/>
</dbReference>
<sequence>MRVVGLVVISALLLTLAGCTGTRLFGGDGVGGPCLEEHDATAARLRQNEMVTDVIPPGAVPGEVWVIKPCDDEGYFGGVEIRMSGADGGMPRTRAFYRAEAAKRGWEPKDGRGDGLCFEHPDEPDVLLLVNSVSDDTFSVMLAFGPRPWTCAT</sequence>
<accession>A0A2S6GI68</accession>